<reference evidence="3" key="1">
    <citation type="journal article" date="2012" name="Science">
        <title>Fermentation, hydrogen, and sulfur metabolism in multiple uncultivated bacterial phyla.</title>
        <authorList>
            <person name="Wrighton K.C."/>
            <person name="Thomas B.C."/>
            <person name="Sharon I."/>
            <person name="Miller C.S."/>
            <person name="Castelle C.J."/>
            <person name="VerBerkmoes N.C."/>
            <person name="Wilkins M.J."/>
            <person name="Hettich R.L."/>
            <person name="Lipton M.S."/>
            <person name="Williams K.H."/>
            <person name="Long P.E."/>
            <person name="Banfield J.F."/>
        </authorList>
    </citation>
    <scope>NUCLEOTIDE SEQUENCE [LARGE SCALE GENOMIC DNA]</scope>
</reference>
<gene>
    <name evidence="3" type="ORF">ACD_78C00346G0003</name>
</gene>
<proteinExistence type="predicted"/>
<comment type="caution">
    <text evidence="3">The sequence shown here is derived from an EMBL/GenBank/DDBJ whole genome shotgun (WGS) entry which is preliminary data.</text>
</comment>
<name>K1XH23_9BACT</name>
<accession>K1XH23</accession>
<evidence type="ECO:0008006" key="4">
    <source>
        <dbReference type="Google" id="ProtNLM"/>
    </source>
</evidence>
<keyword evidence="1" id="KW-0328">Glycosyltransferase</keyword>
<organism evidence="3">
    <name type="scientific">uncultured bacterium</name>
    <name type="common">gcode 4</name>
    <dbReference type="NCBI Taxonomy" id="1234023"/>
    <lineage>
        <taxon>Bacteria</taxon>
        <taxon>environmental samples</taxon>
    </lineage>
</organism>
<dbReference type="Pfam" id="PF03808">
    <property type="entry name" value="Glyco_tran_WecG"/>
    <property type="match status" value="1"/>
</dbReference>
<dbReference type="AlphaFoldDB" id="K1XH23"/>
<evidence type="ECO:0000256" key="1">
    <source>
        <dbReference type="ARBA" id="ARBA00022676"/>
    </source>
</evidence>
<evidence type="ECO:0000256" key="2">
    <source>
        <dbReference type="ARBA" id="ARBA00022679"/>
    </source>
</evidence>
<sequence length="248" mass="28682">MNKSLWKILSSLTLSDAEKTTKDILQSYEKKGSSLIHFLYFANIILNSLDKDSTSPEKESLKKALLSGDFLLPDGIALKLLYKKHFGKELPNLNGTDFLTYFLAHLPKDKKVEILLYGSTKKTIDLSSEYITRTFEYSVVSAQNGFEEFDWGGMEPKKEGIIRIFLIARGTPRQEVWAEENRKKIEEKNCLVFTVGGLLDFWAGTEKRAPEWMRKMNIEWLYRALSNPRKNLKKTLVSLQLIRFLMEK</sequence>
<dbReference type="InterPro" id="IPR004629">
    <property type="entry name" value="WecG_TagA_CpsF"/>
</dbReference>
<dbReference type="GO" id="GO:0016758">
    <property type="term" value="F:hexosyltransferase activity"/>
    <property type="evidence" value="ECO:0007669"/>
    <property type="project" value="TreeGrafter"/>
</dbReference>
<dbReference type="NCBIfam" id="TIGR00696">
    <property type="entry name" value="wecG_tagA_cpsF"/>
    <property type="match status" value="1"/>
</dbReference>
<evidence type="ECO:0000313" key="3">
    <source>
        <dbReference type="EMBL" id="EKD29590.1"/>
    </source>
</evidence>
<dbReference type="EMBL" id="AMFJ01034346">
    <property type="protein sequence ID" value="EKD29590.1"/>
    <property type="molecule type" value="Genomic_DNA"/>
</dbReference>
<dbReference type="CDD" id="cd06533">
    <property type="entry name" value="Glyco_transf_WecG_TagA"/>
    <property type="match status" value="1"/>
</dbReference>
<protein>
    <recommendedName>
        <fullName evidence="4">Glycosyl transferase, WecB/TagA/CpsF family</fullName>
    </recommendedName>
</protein>
<dbReference type="PANTHER" id="PTHR34136:SF1">
    <property type="entry name" value="UDP-N-ACETYL-D-MANNOSAMINURONIC ACID TRANSFERASE"/>
    <property type="match status" value="1"/>
</dbReference>
<dbReference type="PANTHER" id="PTHR34136">
    <property type="match status" value="1"/>
</dbReference>
<keyword evidence="2" id="KW-0808">Transferase</keyword>